<dbReference type="OrthoDB" id="9768556at2"/>
<dbReference type="InterPro" id="IPR035412">
    <property type="entry name" value="Terminase_L_N"/>
</dbReference>
<dbReference type="RefSeq" id="WP_119410005.1">
    <property type="nucleotide sequence ID" value="NZ_CP032869.1"/>
</dbReference>
<dbReference type="PANTHER" id="PTHR39184:SF1">
    <property type="entry name" value="PBSX PHAGE TERMINASE LARGE SUBUNIT"/>
    <property type="match status" value="1"/>
</dbReference>
<dbReference type="EMBL" id="CP032869">
    <property type="protein sequence ID" value="AYL96407.1"/>
    <property type="molecule type" value="Genomic_DNA"/>
</dbReference>
<protein>
    <submittedName>
        <fullName evidence="3">Terminase</fullName>
    </submittedName>
</protein>
<dbReference type="KEGG" id="muh:HYN43_014360"/>
<evidence type="ECO:0000313" key="4">
    <source>
        <dbReference type="Proteomes" id="UP000270046"/>
    </source>
</evidence>
<dbReference type="PANTHER" id="PTHR39184">
    <property type="match status" value="1"/>
</dbReference>
<reference evidence="3 4" key="1">
    <citation type="submission" date="2018-10" db="EMBL/GenBank/DDBJ databases">
        <title>Genome sequencing of Mucilaginibacter sp. HYN0043.</title>
        <authorList>
            <person name="Kim M."/>
            <person name="Yi H."/>
        </authorList>
    </citation>
    <scope>NUCLEOTIDE SEQUENCE [LARGE SCALE GENOMIC DNA]</scope>
    <source>
        <strain evidence="3 4">HYN0043</strain>
    </source>
</reference>
<dbReference type="Gene3D" id="3.30.420.280">
    <property type="match status" value="1"/>
</dbReference>
<evidence type="ECO:0000259" key="1">
    <source>
        <dbReference type="Pfam" id="PF04466"/>
    </source>
</evidence>
<dbReference type="Gene3D" id="3.40.50.300">
    <property type="entry name" value="P-loop containing nucleotide triphosphate hydrolases"/>
    <property type="match status" value="1"/>
</dbReference>
<dbReference type="Proteomes" id="UP000270046">
    <property type="component" value="Chromosome"/>
</dbReference>
<dbReference type="InterPro" id="IPR035413">
    <property type="entry name" value="Terminase_L_C"/>
</dbReference>
<sequence length="419" mass="46946">MTDETTITDEIFTTPEGFNCSILFKQNYQAIAHIVINQGGTSSGKTFAIEQVLFCLAGEKPKQIITIVGQDIPNLKAGALRDALNIYHSSEILQGKIKSYNKTDRTFEFTNGSLIEFKSYDNSQDAKSGKRDYLFINEANGITWDVYTELALRTKKRVFIDYNPNTGFWAHEHLIGKPGVQLIVSDHRHNPFLTNTMRDKIEALKNVDLELWKVYARGLTGKITGLVFGNWYICEAIPAGAKLIALGLDFGFTNDETGCLELYLQNGELWANELFYETGLTNPDISARLKSAGVGFNNEIIADSAEPKSIEELKRLGWRITAAKKGADSVKNSIDILKRYKINVTRDSVNLRNELNRYKWRTDASGKTINQPVDNCNHLIDPLRYIALNKLKIGHTGKAQSRLPVTATAQQPDMLSGML</sequence>
<organism evidence="3 4">
    <name type="scientific">Mucilaginibacter celer</name>
    <dbReference type="NCBI Taxonomy" id="2305508"/>
    <lineage>
        <taxon>Bacteria</taxon>
        <taxon>Pseudomonadati</taxon>
        <taxon>Bacteroidota</taxon>
        <taxon>Sphingobacteriia</taxon>
        <taxon>Sphingobacteriales</taxon>
        <taxon>Sphingobacteriaceae</taxon>
        <taxon>Mucilaginibacter</taxon>
    </lineage>
</organism>
<proteinExistence type="predicted"/>
<dbReference type="AlphaFoldDB" id="A0A494VM89"/>
<dbReference type="Pfam" id="PF17288">
    <property type="entry name" value="Terminase_3C"/>
    <property type="match status" value="1"/>
</dbReference>
<dbReference type="InterPro" id="IPR027417">
    <property type="entry name" value="P-loop_NTPase"/>
</dbReference>
<name>A0A494VM89_9SPHI</name>
<evidence type="ECO:0000259" key="2">
    <source>
        <dbReference type="Pfam" id="PF17288"/>
    </source>
</evidence>
<accession>A0A494VM89</accession>
<dbReference type="InterPro" id="IPR052380">
    <property type="entry name" value="Viral_DNA_packaging_terminase"/>
</dbReference>
<gene>
    <name evidence="3" type="ORF">HYN43_014360</name>
</gene>
<keyword evidence="4" id="KW-1185">Reference proteome</keyword>
<feature type="domain" description="Phage terminase large subunit C-terminal" evidence="2">
    <location>
        <begin position="249"/>
        <end position="385"/>
    </location>
</feature>
<evidence type="ECO:0000313" key="3">
    <source>
        <dbReference type="EMBL" id="AYL96407.1"/>
    </source>
</evidence>
<dbReference type="Pfam" id="PF04466">
    <property type="entry name" value="Terminase_3"/>
    <property type="match status" value="1"/>
</dbReference>
<feature type="domain" description="Phage terminase large subunit N-terminal" evidence="1">
    <location>
        <begin position="36"/>
        <end position="218"/>
    </location>
</feature>